<dbReference type="EMBL" id="LNGC01000114">
    <property type="protein sequence ID" value="KYC48980.1"/>
    <property type="molecule type" value="Genomic_DNA"/>
</dbReference>
<protein>
    <submittedName>
        <fullName evidence="1">Uncharacterized protein</fullName>
    </submittedName>
</protein>
<sequence length="104" mass="12868">MVDIKEMEKRVKEYERERKGYKKKRTKFSYIDLEEPEKSVDRRLKTDDFMKRQKKRGEMIQREEATGYIDLESGEVEEYYRKQPYNKGKKYLTKDVLNIKRFIL</sequence>
<dbReference type="Proteomes" id="UP000075398">
    <property type="component" value="Unassembled WGS sequence"/>
</dbReference>
<gene>
    <name evidence="1" type="ORF">AMQ22_01773</name>
</gene>
<accession>A0A150IVJ9</accession>
<proteinExistence type="predicted"/>
<organism evidence="1 2">
    <name type="scientific">Candidatus Methanofastidiosum methylothiophilum</name>
    <dbReference type="NCBI Taxonomy" id="1705564"/>
    <lineage>
        <taxon>Archaea</taxon>
        <taxon>Methanobacteriati</taxon>
        <taxon>Methanobacteriota</taxon>
        <taxon>Stenosarchaea group</taxon>
        <taxon>Candidatus Methanofastidiosia</taxon>
        <taxon>Candidatus Methanofastidiosales</taxon>
        <taxon>Candidatus Methanofastidiosaceae</taxon>
        <taxon>Candidatus Methanofastidiosum</taxon>
    </lineage>
</organism>
<reference evidence="1 2" key="1">
    <citation type="journal article" date="2016" name="ISME J.">
        <title>Chasing the elusive Euryarchaeota class WSA2: genomes reveal a uniquely fastidious methyl-reducing methanogen.</title>
        <authorList>
            <person name="Nobu M.K."/>
            <person name="Narihiro T."/>
            <person name="Kuroda K."/>
            <person name="Mei R."/>
            <person name="Liu W.T."/>
        </authorList>
    </citation>
    <scope>NUCLEOTIDE SEQUENCE [LARGE SCALE GENOMIC DNA]</scope>
    <source>
        <strain evidence="1">U1lsi0528_Bin055</strain>
    </source>
</reference>
<comment type="caution">
    <text evidence="1">The sequence shown here is derived from an EMBL/GenBank/DDBJ whole genome shotgun (WGS) entry which is preliminary data.</text>
</comment>
<name>A0A150IVJ9_9EURY</name>
<evidence type="ECO:0000313" key="1">
    <source>
        <dbReference type="EMBL" id="KYC48980.1"/>
    </source>
</evidence>
<dbReference type="AlphaFoldDB" id="A0A150IVJ9"/>
<evidence type="ECO:0000313" key="2">
    <source>
        <dbReference type="Proteomes" id="UP000075398"/>
    </source>
</evidence>